<protein>
    <submittedName>
        <fullName evidence="1">Uncharacterized protein</fullName>
    </submittedName>
</protein>
<dbReference type="Proteomes" id="UP000465360">
    <property type="component" value="Unassembled WGS sequence"/>
</dbReference>
<keyword evidence="2" id="KW-1185">Reference proteome</keyword>
<dbReference type="RefSeq" id="WP_163709606.1">
    <property type="nucleotide sequence ID" value="NZ_BLKZ01000001.1"/>
</dbReference>
<dbReference type="EMBL" id="BLKZ01000001">
    <property type="protein sequence ID" value="GFG89399.1"/>
    <property type="molecule type" value="Genomic_DNA"/>
</dbReference>
<evidence type="ECO:0000313" key="2">
    <source>
        <dbReference type="Proteomes" id="UP000465360"/>
    </source>
</evidence>
<accession>A0A7I9YL91</accession>
<gene>
    <name evidence="1" type="ORF">MBOU_14410</name>
</gene>
<organism evidence="1 2">
    <name type="scientific">Mycobacterium bourgelatii</name>
    <dbReference type="NCBI Taxonomy" id="1273442"/>
    <lineage>
        <taxon>Bacteria</taxon>
        <taxon>Bacillati</taxon>
        <taxon>Actinomycetota</taxon>
        <taxon>Actinomycetes</taxon>
        <taxon>Mycobacteriales</taxon>
        <taxon>Mycobacteriaceae</taxon>
        <taxon>Mycobacterium</taxon>
    </lineage>
</organism>
<evidence type="ECO:0000313" key="1">
    <source>
        <dbReference type="EMBL" id="GFG89399.1"/>
    </source>
</evidence>
<dbReference type="AlphaFoldDB" id="A0A7I9YL91"/>
<name>A0A7I9YL91_MYCBU</name>
<reference evidence="1 2" key="1">
    <citation type="journal article" date="2019" name="Emerg. Microbes Infect.">
        <title>Comprehensive subspecies identification of 175 nontuberculous mycobacteria species based on 7547 genomic profiles.</title>
        <authorList>
            <person name="Matsumoto Y."/>
            <person name="Kinjo T."/>
            <person name="Motooka D."/>
            <person name="Nabeya D."/>
            <person name="Jung N."/>
            <person name="Uechi K."/>
            <person name="Horii T."/>
            <person name="Iida T."/>
            <person name="Fujita J."/>
            <person name="Nakamura S."/>
        </authorList>
    </citation>
    <scope>NUCLEOTIDE SEQUENCE [LARGE SCALE GENOMIC DNA]</scope>
    <source>
        <strain evidence="1 2">JCM 30725</strain>
    </source>
</reference>
<proteinExistence type="predicted"/>
<sequence>MISTTHHHDGTELFDLRFLHARQNIGFCRECENLVDLGDPAQVGSLWALAHRVLFCRATGIYWSL</sequence>
<comment type="caution">
    <text evidence="1">The sequence shown here is derived from an EMBL/GenBank/DDBJ whole genome shotgun (WGS) entry which is preliminary data.</text>
</comment>